<dbReference type="Proteomes" id="UP000866740">
    <property type="component" value="Unassembled WGS sequence"/>
</dbReference>
<evidence type="ECO:0000313" key="3">
    <source>
        <dbReference type="EMBL" id="MIK95154.1"/>
    </source>
</evidence>
<accession>A0A3F3IXV6</accession>
<gene>
    <name evidence="4" type="ORF">A7E06_10210</name>
    <name evidence="5" type="ORF">A7S51_13815</name>
    <name evidence="2" type="ORF">EE393_16645</name>
    <name evidence="3" type="ORF">KO51_27795</name>
    <name evidence="1" type="ORF">NL99_27940</name>
</gene>
<dbReference type="AlphaFoldDB" id="A0A3F3IXV6"/>
<dbReference type="Proteomes" id="UP000885336">
    <property type="component" value="Unassembled WGS sequence"/>
</dbReference>
<evidence type="ECO:0000313" key="5">
    <source>
        <dbReference type="EMBL" id="OHJ51388.1"/>
    </source>
</evidence>
<reference evidence="4" key="2">
    <citation type="submission" date="2018-07" db="EMBL/GenBank/DDBJ databases">
        <authorList>
            <consortium name="GenomeTrakr network: Whole genome sequencing for foodborne pathogen traceback"/>
        </authorList>
    </citation>
    <scope>NUCLEOTIDE SEQUENCE [LARGE SCALE GENOMIC DNA]</scope>
    <source>
        <strain evidence="4">CFSAN048114</strain>
        <strain evidence="3">FLUFL-1338</strain>
        <strain evidence="1">FLUFL-367</strain>
    </source>
</reference>
<name>A0A3F3IXV6_SALER</name>
<dbReference type="EMBL" id="RNKS01000039">
    <property type="protein sequence ID" value="MGD30571.1"/>
    <property type="molecule type" value="Genomic_DNA"/>
</dbReference>
<dbReference type="EMBL" id="RSUV01000006">
    <property type="protein sequence ID" value="MIV43907.1"/>
    <property type="molecule type" value="Genomic_DNA"/>
</dbReference>
<protein>
    <submittedName>
        <fullName evidence="5">Uncharacterized protein</fullName>
    </submittedName>
</protein>
<evidence type="ECO:0000313" key="4">
    <source>
        <dbReference type="EMBL" id="MIV43907.1"/>
    </source>
</evidence>
<dbReference type="Proteomes" id="UP000885283">
    <property type="component" value="Unassembled WGS sequence"/>
</dbReference>
<proteinExistence type="predicted"/>
<dbReference type="EMBL" id="AAACVH010000103">
    <property type="protein sequence ID" value="EAA8668653.1"/>
    <property type="molecule type" value="Genomic_DNA"/>
</dbReference>
<dbReference type="Proteomes" id="UP000839530">
    <property type="component" value="Unassembled WGS sequence"/>
</dbReference>
<dbReference type="EMBL" id="RSMR01000071">
    <property type="protein sequence ID" value="MIK95154.1"/>
    <property type="molecule type" value="Genomic_DNA"/>
</dbReference>
<dbReference type="EMBL" id="MLTE01000009">
    <property type="protein sequence ID" value="OHJ51388.1"/>
    <property type="molecule type" value="Genomic_DNA"/>
</dbReference>
<comment type="caution">
    <text evidence="5">The sequence shown here is derived from an EMBL/GenBank/DDBJ whole genome shotgun (WGS) entry which is preliminary data.</text>
</comment>
<organism evidence="5">
    <name type="scientific">Salmonella enterica</name>
    <name type="common">Salmonella choleraesuis</name>
    <dbReference type="NCBI Taxonomy" id="28901"/>
    <lineage>
        <taxon>Bacteria</taxon>
        <taxon>Pseudomonadati</taxon>
        <taxon>Pseudomonadota</taxon>
        <taxon>Gammaproteobacteria</taxon>
        <taxon>Enterobacterales</taxon>
        <taxon>Enterobacteriaceae</taxon>
        <taxon>Salmonella</taxon>
    </lineage>
</organism>
<sequence length="77" mass="8502">MTTTAKMINRDWQQITDGTQSALVQIFGSADVCDSQVKPGEEQAAHSFSNTVLTVTPPTVMWIRSSWFEGNIRVVVS</sequence>
<dbReference type="RefSeq" id="WP_023247427.1">
    <property type="nucleotide sequence ID" value="NZ_CP075140.1"/>
</dbReference>
<dbReference type="Proteomes" id="UP000839834">
    <property type="component" value="Unassembled WGS sequence"/>
</dbReference>
<reference evidence="2" key="3">
    <citation type="submission" date="2018-11" db="EMBL/GenBank/DDBJ databases">
        <authorList>
            <consortium name="PulseNet: The National Subtyping Network for Foodborne Disease Surveillance"/>
            <person name="Tarr C.L."/>
            <person name="Trees E."/>
            <person name="Katz L.S."/>
            <person name="Carleton-Romer H.A."/>
            <person name="Stroika S."/>
            <person name="Kucerova Z."/>
            <person name="Roache K.F."/>
            <person name="Sabol A.L."/>
            <person name="Besser J."/>
            <person name="Gerner-Smidt P."/>
        </authorList>
    </citation>
    <scope>NUCLEOTIDE SEQUENCE [LARGE SCALE GENOMIC DNA]</scope>
    <source>
        <strain evidence="2">PNUSAS058450</strain>
    </source>
</reference>
<evidence type="ECO:0000313" key="2">
    <source>
        <dbReference type="EMBL" id="MGD30571.1"/>
    </source>
</evidence>
<evidence type="ECO:0000313" key="1">
    <source>
        <dbReference type="EMBL" id="EAA8668653.1"/>
    </source>
</evidence>
<reference evidence="5" key="1">
    <citation type="submission" date="2016-09" db="EMBL/GenBank/DDBJ databases">
        <title>Whole genome sequencing of Salmonella enterica.</title>
        <authorList>
            <person name="Bell R."/>
        </authorList>
    </citation>
    <scope>NUCLEOTIDE SEQUENCE [LARGE SCALE GENOMIC DNA]</scope>
    <source>
        <strain evidence="5">CFSAN044929</strain>
    </source>
</reference>